<dbReference type="EMBL" id="JBIQWK010000009">
    <property type="protein sequence ID" value="MFI0575356.1"/>
    <property type="molecule type" value="Genomic_DNA"/>
</dbReference>
<protein>
    <recommendedName>
        <fullName evidence="5">Secreted protein</fullName>
    </recommendedName>
</protein>
<feature type="compositionally biased region" description="Low complexity" evidence="1">
    <location>
        <begin position="35"/>
        <end position="54"/>
    </location>
</feature>
<proteinExistence type="predicted"/>
<keyword evidence="4" id="KW-1185">Reference proteome</keyword>
<dbReference type="Proteomes" id="UP001610810">
    <property type="component" value="Unassembled WGS sequence"/>
</dbReference>
<evidence type="ECO:0000256" key="1">
    <source>
        <dbReference type="SAM" id="MobiDB-lite"/>
    </source>
</evidence>
<dbReference type="PROSITE" id="PS51257">
    <property type="entry name" value="PROKAR_LIPOPROTEIN"/>
    <property type="match status" value="1"/>
</dbReference>
<feature type="compositionally biased region" description="Polar residues" evidence="1">
    <location>
        <begin position="61"/>
        <end position="75"/>
    </location>
</feature>
<feature type="chain" id="PRO_5045812998" description="Secreted protein" evidence="2">
    <location>
        <begin position="25"/>
        <end position="113"/>
    </location>
</feature>
<evidence type="ECO:0000313" key="3">
    <source>
        <dbReference type="EMBL" id="MFI0575356.1"/>
    </source>
</evidence>
<feature type="region of interest" description="Disordered" evidence="1">
    <location>
        <begin position="27"/>
        <end position="113"/>
    </location>
</feature>
<evidence type="ECO:0000256" key="2">
    <source>
        <dbReference type="SAM" id="SignalP"/>
    </source>
</evidence>
<feature type="signal peptide" evidence="2">
    <location>
        <begin position="1"/>
        <end position="24"/>
    </location>
</feature>
<keyword evidence="2" id="KW-0732">Signal</keyword>
<gene>
    <name evidence="3" type="ORF">ACH3YB_27375</name>
</gene>
<evidence type="ECO:0000313" key="4">
    <source>
        <dbReference type="Proteomes" id="UP001610810"/>
    </source>
</evidence>
<comment type="caution">
    <text evidence="3">The sequence shown here is derived from an EMBL/GenBank/DDBJ whole genome shotgun (WGS) entry which is preliminary data.</text>
</comment>
<sequence length="113" mass="10938">MTARKTPMLALAALALGLALTACGNGGDGGGPYDALASGSPTATAPSTAQSPTADEGSATGGASSATPKATQPDQGTGKKCTDQLDYAGDPRSNAEINSIGEETGTCPPVQAR</sequence>
<evidence type="ECO:0008006" key="5">
    <source>
        <dbReference type="Google" id="ProtNLM"/>
    </source>
</evidence>
<accession>A0ABW7S520</accession>
<reference evidence="3 4" key="1">
    <citation type="submission" date="2024-10" db="EMBL/GenBank/DDBJ databases">
        <authorList>
            <person name="Wannawong T."/>
            <person name="Kuncharoen N."/>
            <person name="Mhuantong W."/>
        </authorList>
    </citation>
    <scope>NUCLEOTIDE SEQUENCE [LARGE SCALE GENOMIC DNA]</scope>
    <source>
        <strain evidence="3 4">CALK1-4</strain>
    </source>
</reference>
<organism evidence="3 4">
    <name type="scientific">Streptomyces tendae</name>
    <dbReference type="NCBI Taxonomy" id="1932"/>
    <lineage>
        <taxon>Bacteria</taxon>
        <taxon>Bacillati</taxon>
        <taxon>Actinomycetota</taxon>
        <taxon>Actinomycetes</taxon>
        <taxon>Kitasatosporales</taxon>
        <taxon>Streptomycetaceae</taxon>
        <taxon>Streptomyces</taxon>
    </lineage>
</organism>
<dbReference type="RefSeq" id="WP_398353255.1">
    <property type="nucleotide sequence ID" value="NZ_JBIQWK010000009.1"/>
</dbReference>
<name>A0ABW7S520_STRTE</name>